<dbReference type="Pfam" id="PF00440">
    <property type="entry name" value="TetR_N"/>
    <property type="match status" value="1"/>
</dbReference>
<proteinExistence type="predicted"/>
<evidence type="ECO:0000256" key="2">
    <source>
        <dbReference type="PROSITE-ProRule" id="PRU00335"/>
    </source>
</evidence>
<gene>
    <name evidence="4" type="ORF">E1269_02180</name>
</gene>
<dbReference type="GO" id="GO:0000976">
    <property type="term" value="F:transcription cis-regulatory region binding"/>
    <property type="evidence" value="ECO:0007669"/>
    <property type="project" value="TreeGrafter"/>
</dbReference>
<organism evidence="4 5">
    <name type="scientific">Jiangella asiatica</name>
    <dbReference type="NCBI Taxonomy" id="2530372"/>
    <lineage>
        <taxon>Bacteria</taxon>
        <taxon>Bacillati</taxon>
        <taxon>Actinomycetota</taxon>
        <taxon>Actinomycetes</taxon>
        <taxon>Jiangellales</taxon>
        <taxon>Jiangellaceae</taxon>
        <taxon>Jiangella</taxon>
    </lineage>
</organism>
<dbReference type="GO" id="GO:0003700">
    <property type="term" value="F:DNA-binding transcription factor activity"/>
    <property type="evidence" value="ECO:0007669"/>
    <property type="project" value="TreeGrafter"/>
</dbReference>
<dbReference type="SUPFAM" id="SSF48498">
    <property type="entry name" value="Tetracyclin repressor-like, C-terminal domain"/>
    <property type="match status" value="1"/>
</dbReference>
<dbReference type="PRINTS" id="PR00455">
    <property type="entry name" value="HTHTETR"/>
</dbReference>
<dbReference type="SUPFAM" id="SSF46689">
    <property type="entry name" value="Homeodomain-like"/>
    <property type="match status" value="1"/>
</dbReference>
<dbReference type="AlphaFoldDB" id="A0A4R5DN34"/>
<dbReference type="InterPro" id="IPR001647">
    <property type="entry name" value="HTH_TetR"/>
</dbReference>
<evidence type="ECO:0000256" key="1">
    <source>
        <dbReference type="ARBA" id="ARBA00023125"/>
    </source>
</evidence>
<feature type="domain" description="HTH tetR-type" evidence="3">
    <location>
        <begin position="10"/>
        <end position="70"/>
    </location>
</feature>
<keyword evidence="1 2" id="KW-0238">DNA-binding</keyword>
<keyword evidence="5" id="KW-1185">Reference proteome</keyword>
<dbReference type="Proteomes" id="UP000294739">
    <property type="component" value="Unassembled WGS sequence"/>
</dbReference>
<reference evidence="4 5" key="1">
    <citation type="submission" date="2019-03" db="EMBL/GenBank/DDBJ databases">
        <title>Draft genome sequences of novel Actinobacteria.</title>
        <authorList>
            <person name="Sahin N."/>
            <person name="Ay H."/>
            <person name="Saygin H."/>
        </authorList>
    </citation>
    <scope>NUCLEOTIDE SEQUENCE [LARGE SCALE GENOMIC DNA]</scope>
    <source>
        <strain evidence="4 5">5K138</strain>
    </source>
</reference>
<name>A0A4R5DN34_9ACTN</name>
<protein>
    <submittedName>
        <fullName evidence="4">TetR/AcrR family transcriptional regulator</fullName>
    </submittedName>
</protein>
<evidence type="ECO:0000313" key="5">
    <source>
        <dbReference type="Proteomes" id="UP000294739"/>
    </source>
</evidence>
<dbReference type="PANTHER" id="PTHR30055:SF200">
    <property type="entry name" value="HTH-TYPE TRANSCRIPTIONAL REPRESSOR BDCR"/>
    <property type="match status" value="1"/>
</dbReference>
<dbReference type="InterPro" id="IPR050109">
    <property type="entry name" value="HTH-type_TetR-like_transc_reg"/>
</dbReference>
<dbReference type="InterPro" id="IPR009057">
    <property type="entry name" value="Homeodomain-like_sf"/>
</dbReference>
<dbReference type="RefSeq" id="WP_131890590.1">
    <property type="nucleotide sequence ID" value="NZ_SMKZ01000002.1"/>
</dbReference>
<dbReference type="Gene3D" id="1.10.357.10">
    <property type="entry name" value="Tetracycline Repressor, domain 2"/>
    <property type="match status" value="1"/>
</dbReference>
<dbReference type="InterPro" id="IPR036271">
    <property type="entry name" value="Tet_transcr_reg_TetR-rel_C_sf"/>
</dbReference>
<accession>A0A4R5DN34</accession>
<feature type="DNA-binding region" description="H-T-H motif" evidence="2">
    <location>
        <begin position="33"/>
        <end position="52"/>
    </location>
</feature>
<dbReference type="InParanoid" id="A0A4R5DN34"/>
<dbReference type="OrthoDB" id="4214267at2"/>
<comment type="caution">
    <text evidence="4">The sequence shown here is derived from an EMBL/GenBank/DDBJ whole genome shotgun (WGS) entry which is preliminary data.</text>
</comment>
<evidence type="ECO:0000259" key="3">
    <source>
        <dbReference type="PROSITE" id="PS50977"/>
    </source>
</evidence>
<sequence>MPRTPSAQLTPAGMRLLDAASDMFYRHGIRAVGVDAIAEAAGTTKKTLYDRFGSKDALVALYLRRRFERWQAFVLAYLEEHAPQPGPERVLAVYDALAQWHGEAVRGCAFVNAFAEVGGSQHPGIEVIRAEKSWVRRLYARLAAEAGLAPAERADEVGVRLALLHEGSMIMSTVGDDDRAMAHARAAAADLLEAALVRSGPGPEADADDGR</sequence>
<dbReference type="PROSITE" id="PS50977">
    <property type="entry name" value="HTH_TETR_2"/>
    <property type="match status" value="1"/>
</dbReference>
<evidence type="ECO:0000313" key="4">
    <source>
        <dbReference type="EMBL" id="TDE14947.1"/>
    </source>
</evidence>
<dbReference type="PANTHER" id="PTHR30055">
    <property type="entry name" value="HTH-TYPE TRANSCRIPTIONAL REGULATOR RUTR"/>
    <property type="match status" value="1"/>
</dbReference>
<dbReference type="EMBL" id="SMKZ01000002">
    <property type="protein sequence ID" value="TDE14947.1"/>
    <property type="molecule type" value="Genomic_DNA"/>
</dbReference>